<dbReference type="PROSITE" id="PS51120">
    <property type="entry name" value="LDLRB"/>
    <property type="match status" value="1"/>
</dbReference>
<accession>A0A385SXA8</accession>
<protein>
    <submittedName>
        <fullName evidence="2">PKD domain-containing protein</fullName>
    </submittedName>
</protein>
<dbReference type="SMART" id="SM00135">
    <property type="entry name" value="LY"/>
    <property type="match status" value="5"/>
</dbReference>
<dbReference type="AlphaFoldDB" id="A0A385SXA8"/>
<dbReference type="InterPro" id="IPR035986">
    <property type="entry name" value="PKD_dom_sf"/>
</dbReference>
<dbReference type="InterPro" id="IPR011042">
    <property type="entry name" value="6-blade_b-propeller_TolB-like"/>
</dbReference>
<dbReference type="InterPro" id="IPR013783">
    <property type="entry name" value="Ig-like_fold"/>
</dbReference>
<dbReference type="InterPro" id="IPR050778">
    <property type="entry name" value="Cueball_EGF_LRP_Nidogen"/>
</dbReference>
<dbReference type="PROSITE" id="PS50093">
    <property type="entry name" value="PKD"/>
    <property type="match status" value="1"/>
</dbReference>
<dbReference type="InterPro" id="IPR000033">
    <property type="entry name" value="LDLR_classB_rpt"/>
</dbReference>
<dbReference type="Pfam" id="PF00058">
    <property type="entry name" value="Ldl_recept_b"/>
    <property type="match status" value="1"/>
</dbReference>
<dbReference type="KEGG" id="chk:D4L85_23600"/>
<evidence type="ECO:0000313" key="2">
    <source>
        <dbReference type="EMBL" id="AYB33388.1"/>
    </source>
</evidence>
<proteinExistence type="predicted"/>
<dbReference type="SUPFAM" id="SSF101898">
    <property type="entry name" value="NHL repeat"/>
    <property type="match status" value="1"/>
</dbReference>
<keyword evidence="3" id="KW-1185">Reference proteome</keyword>
<dbReference type="InterPro" id="IPR022409">
    <property type="entry name" value="PKD/Chitinase_dom"/>
</dbReference>
<sequence>MGLAATNSCSDDSFPVPPASTVPKFTFTIDNDAFAPATVAFTNTSIVPERAGTVAYTWNFGDGTSSTEASPVHEFKAPGAYQVNLVVVTSGSLEINDVSQTIVVKDPNATGVPLFYADDGTTVYTALINSGAPVPTSIGVTTLDSYGMVVDTANNKLYVADFNGKNILVSDLDGKNMKVFRSNIGEPDAVVIDYDAKMLYWDTSSGIRRAKLGVDDVSEFEDFVTGQANDPEGIAIDPVTKALFWNNYDGNVWTKNLNGTGEKSIVTTGGGGAVIVVDNKIYFDDYVASGDIQLRSANLDGTGVATLATTISKVVYGLAYDGDGEKIYWVDRGNHKIMRANLDGSSPELWLATTGSPQGLAIGKKK</sequence>
<dbReference type="SUPFAM" id="SSF49299">
    <property type="entry name" value="PKD domain"/>
    <property type="match status" value="1"/>
</dbReference>
<dbReference type="Pfam" id="PF18911">
    <property type="entry name" value="PKD_4"/>
    <property type="match status" value="1"/>
</dbReference>
<dbReference type="PANTHER" id="PTHR46513">
    <property type="entry name" value="VITELLOGENIN RECEPTOR-LIKE PROTEIN-RELATED-RELATED"/>
    <property type="match status" value="1"/>
</dbReference>
<dbReference type="Gene3D" id="2.120.10.30">
    <property type="entry name" value="TolB, C-terminal domain"/>
    <property type="match status" value="1"/>
</dbReference>
<reference evidence="3" key="1">
    <citation type="submission" date="2018-09" db="EMBL/GenBank/DDBJ databases">
        <title>Chryseolinea sp. KIS68-18 isolated from soil.</title>
        <authorList>
            <person name="Weon H.-Y."/>
            <person name="Kwon S.-W."/>
            <person name="Lee S.A."/>
        </authorList>
    </citation>
    <scope>NUCLEOTIDE SEQUENCE [LARGE SCALE GENOMIC DNA]</scope>
    <source>
        <strain evidence="3">KIS68-18</strain>
    </source>
</reference>
<dbReference type="InterPro" id="IPR000601">
    <property type="entry name" value="PKD_dom"/>
</dbReference>
<dbReference type="OrthoDB" id="607469at2"/>
<name>A0A385SXA8_9BACT</name>
<dbReference type="Gene3D" id="2.60.40.10">
    <property type="entry name" value="Immunoglobulins"/>
    <property type="match status" value="1"/>
</dbReference>
<feature type="domain" description="PKD" evidence="1">
    <location>
        <begin position="22"/>
        <end position="87"/>
    </location>
</feature>
<evidence type="ECO:0000313" key="3">
    <source>
        <dbReference type="Proteomes" id="UP000266183"/>
    </source>
</evidence>
<gene>
    <name evidence="2" type="ORF">D4L85_23600</name>
</gene>
<dbReference type="Proteomes" id="UP000266183">
    <property type="component" value="Chromosome"/>
</dbReference>
<evidence type="ECO:0000259" key="1">
    <source>
        <dbReference type="PROSITE" id="PS50093"/>
    </source>
</evidence>
<organism evidence="2 3">
    <name type="scientific">Chryseolinea soli</name>
    <dbReference type="NCBI Taxonomy" id="2321403"/>
    <lineage>
        <taxon>Bacteria</taxon>
        <taxon>Pseudomonadati</taxon>
        <taxon>Bacteroidota</taxon>
        <taxon>Cytophagia</taxon>
        <taxon>Cytophagales</taxon>
        <taxon>Fulvivirgaceae</taxon>
        <taxon>Chryseolinea</taxon>
    </lineage>
</organism>
<dbReference type="CDD" id="cd00146">
    <property type="entry name" value="PKD"/>
    <property type="match status" value="1"/>
</dbReference>
<dbReference type="EMBL" id="CP032382">
    <property type="protein sequence ID" value="AYB33388.1"/>
    <property type="molecule type" value="Genomic_DNA"/>
</dbReference>
<dbReference type="SMART" id="SM00089">
    <property type="entry name" value="PKD"/>
    <property type="match status" value="1"/>
</dbReference>